<dbReference type="Gene3D" id="3.40.50.300">
    <property type="entry name" value="P-loop containing nucleotide triphosphate hydrolases"/>
    <property type="match status" value="1"/>
</dbReference>
<dbReference type="PROSITE" id="PS50893">
    <property type="entry name" value="ABC_TRANSPORTER_2"/>
    <property type="match status" value="1"/>
</dbReference>
<accession>A0A1H8YZN1</accession>
<dbReference type="AlphaFoldDB" id="A0A1H8YZN1"/>
<keyword evidence="7" id="KW-1185">Reference proteome</keyword>
<dbReference type="RefSeq" id="WP_090164849.1">
    <property type="nucleotide sequence ID" value="NZ_FOFB01000001.1"/>
</dbReference>
<evidence type="ECO:0000259" key="5">
    <source>
        <dbReference type="PROSITE" id="PS50893"/>
    </source>
</evidence>
<organism evidence="6 7">
    <name type="scientific">Neolewinella agarilytica</name>
    <dbReference type="NCBI Taxonomy" id="478744"/>
    <lineage>
        <taxon>Bacteria</taxon>
        <taxon>Pseudomonadati</taxon>
        <taxon>Bacteroidota</taxon>
        <taxon>Saprospiria</taxon>
        <taxon>Saprospirales</taxon>
        <taxon>Lewinellaceae</taxon>
        <taxon>Neolewinella</taxon>
    </lineage>
</organism>
<keyword evidence="4" id="KW-0067">ATP-binding</keyword>
<dbReference type="GO" id="GO:0005524">
    <property type="term" value="F:ATP binding"/>
    <property type="evidence" value="ECO:0007669"/>
    <property type="project" value="UniProtKB-KW"/>
</dbReference>
<evidence type="ECO:0000313" key="6">
    <source>
        <dbReference type="EMBL" id="SEP57552.1"/>
    </source>
</evidence>
<dbReference type="InterPro" id="IPR003593">
    <property type="entry name" value="AAA+_ATPase"/>
</dbReference>
<protein>
    <submittedName>
        <fullName evidence="6">Protein involved in gliding motility GldA</fullName>
    </submittedName>
</protein>
<name>A0A1H8YZN1_9BACT</name>
<dbReference type="InParanoid" id="A0A1H8YZN1"/>
<dbReference type="Proteomes" id="UP000199021">
    <property type="component" value="Unassembled WGS sequence"/>
</dbReference>
<evidence type="ECO:0000313" key="7">
    <source>
        <dbReference type="Proteomes" id="UP000199021"/>
    </source>
</evidence>
<dbReference type="CDD" id="cd03230">
    <property type="entry name" value="ABC_DR_subfamily_A"/>
    <property type="match status" value="1"/>
</dbReference>
<dbReference type="STRING" id="478744.SAMN05444359_101102"/>
<dbReference type="PANTHER" id="PTHR43335:SF4">
    <property type="entry name" value="ABC TRANSPORTER, ATP-BINDING PROTEIN"/>
    <property type="match status" value="1"/>
</dbReference>
<dbReference type="InterPro" id="IPR019864">
    <property type="entry name" value="Motility-assoc_ABC_GldA"/>
</dbReference>
<keyword evidence="3" id="KW-0547">Nucleotide-binding</keyword>
<dbReference type="NCBIfam" id="TIGR03522">
    <property type="entry name" value="GldA_ABC_ATP"/>
    <property type="match status" value="1"/>
</dbReference>
<sequence>MSVSVNKLTKLYGEQRALDEISFKANPGGILGFLGPNGAGKTTTMKILTCYLSQTSGSATVCGHDVTTDSLAVRKLVGYLPEHNPLYKDMYLREYLAFAAGANRVENAKSRIKELIEVTGLGRESHKRIGALSKGYRQRVGLAQAMLHDPKVLILDEPTSGLDPNQLAEIRSLIKKLGQEKTVIFSTHIMQEVQALCDRVIIIDRGKLVADDPIEKLKRRLSGDRSLLVAFDKLADPQKLRSIPGVARVETNPEGFSYRLYLDAKADPRAEVFRFAVQNELVLLGMQAEDLSVEEVFRALTNSNAGSKATV</sequence>
<proteinExistence type="inferred from homology"/>
<dbReference type="OrthoDB" id="9801987at2"/>
<keyword evidence="2" id="KW-0813">Transport</keyword>
<evidence type="ECO:0000256" key="3">
    <source>
        <dbReference type="ARBA" id="ARBA00022741"/>
    </source>
</evidence>
<evidence type="ECO:0000256" key="1">
    <source>
        <dbReference type="ARBA" id="ARBA00005417"/>
    </source>
</evidence>
<reference evidence="7" key="1">
    <citation type="submission" date="2016-10" db="EMBL/GenBank/DDBJ databases">
        <authorList>
            <person name="Varghese N."/>
            <person name="Submissions S."/>
        </authorList>
    </citation>
    <scope>NUCLEOTIDE SEQUENCE [LARGE SCALE GENOMIC DNA]</scope>
    <source>
        <strain evidence="7">DSM 24740</strain>
    </source>
</reference>
<feature type="domain" description="ABC transporter" evidence="5">
    <location>
        <begin position="3"/>
        <end position="230"/>
    </location>
</feature>
<dbReference type="FunCoup" id="A0A1H8YZN1">
    <property type="interactions" value="159"/>
</dbReference>
<dbReference type="SMART" id="SM00382">
    <property type="entry name" value="AAA"/>
    <property type="match status" value="1"/>
</dbReference>
<dbReference type="InterPro" id="IPR027417">
    <property type="entry name" value="P-loop_NTPase"/>
</dbReference>
<evidence type="ECO:0000256" key="2">
    <source>
        <dbReference type="ARBA" id="ARBA00022448"/>
    </source>
</evidence>
<dbReference type="EMBL" id="FOFB01000001">
    <property type="protein sequence ID" value="SEP57552.1"/>
    <property type="molecule type" value="Genomic_DNA"/>
</dbReference>
<dbReference type="Pfam" id="PF00005">
    <property type="entry name" value="ABC_tran"/>
    <property type="match status" value="1"/>
</dbReference>
<dbReference type="PANTHER" id="PTHR43335">
    <property type="entry name" value="ABC TRANSPORTER, ATP-BINDING PROTEIN"/>
    <property type="match status" value="1"/>
</dbReference>
<comment type="similarity">
    <text evidence="1">Belongs to the ABC transporter superfamily.</text>
</comment>
<dbReference type="InterPro" id="IPR003439">
    <property type="entry name" value="ABC_transporter-like_ATP-bd"/>
</dbReference>
<dbReference type="GO" id="GO:0016887">
    <property type="term" value="F:ATP hydrolysis activity"/>
    <property type="evidence" value="ECO:0007669"/>
    <property type="project" value="InterPro"/>
</dbReference>
<dbReference type="SUPFAM" id="SSF52540">
    <property type="entry name" value="P-loop containing nucleoside triphosphate hydrolases"/>
    <property type="match status" value="1"/>
</dbReference>
<evidence type="ECO:0000256" key="4">
    <source>
        <dbReference type="ARBA" id="ARBA00022840"/>
    </source>
</evidence>
<gene>
    <name evidence="6" type="ORF">SAMN05444359_101102</name>
</gene>